<dbReference type="Proteomes" id="UP000735302">
    <property type="component" value="Unassembled WGS sequence"/>
</dbReference>
<protein>
    <submittedName>
        <fullName evidence="2">Uncharacterized protein</fullName>
    </submittedName>
</protein>
<name>A0AAV3YND0_9GAST</name>
<organism evidence="2 3">
    <name type="scientific">Plakobranchus ocellatus</name>
    <dbReference type="NCBI Taxonomy" id="259542"/>
    <lineage>
        <taxon>Eukaryota</taxon>
        <taxon>Metazoa</taxon>
        <taxon>Spiralia</taxon>
        <taxon>Lophotrochozoa</taxon>
        <taxon>Mollusca</taxon>
        <taxon>Gastropoda</taxon>
        <taxon>Heterobranchia</taxon>
        <taxon>Euthyneura</taxon>
        <taxon>Panpulmonata</taxon>
        <taxon>Sacoglossa</taxon>
        <taxon>Placobranchoidea</taxon>
        <taxon>Plakobranchidae</taxon>
        <taxon>Plakobranchus</taxon>
    </lineage>
</organism>
<feature type="non-terminal residue" evidence="2">
    <location>
        <position position="57"/>
    </location>
</feature>
<reference evidence="2 3" key="1">
    <citation type="journal article" date="2021" name="Elife">
        <title>Chloroplast acquisition without the gene transfer in kleptoplastic sea slugs, Plakobranchus ocellatus.</title>
        <authorList>
            <person name="Maeda T."/>
            <person name="Takahashi S."/>
            <person name="Yoshida T."/>
            <person name="Shimamura S."/>
            <person name="Takaki Y."/>
            <person name="Nagai Y."/>
            <person name="Toyoda A."/>
            <person name="Suzuki Y."/>
            <person name="Arimoto A."/>
            <person name="Ishii H."/>
            <person name="Satoh N."/>
            <person name="Nishiyama T."/>
            <person name="Hasebe M."/>
            <person name="Maruyama T."/>
            <person name="Minagawa J."/>
            <person name="Obokata J."/>
            <person name="Shigenobu S."/>
        </authorList>
    </citation>
    <scope>NUCLEOTIDE SEQUENCE [LARGE SCALE GENOMIC DNA]</scope>
</reference>
<comment type="caution">
    <text evidence="2">The sequence shown here is derived from an EMBL/GenBank/DDBJ whole genome shotgun (WGS) entry which is preliminary data.</text>
</comment>
<proteinExistence type="predicted"/>
<sequence>ECILSSASRRGEGAVPSPMPLVSMPWYKNICPGYTIQSISTASLRMKRCCPHDPMQG</sequence>
<accession>A0AAV3YND0</accession>
<feature type="non-terminal residue" evidence="2">
    <location>
        <position position="1"/>
    </location>
</feature>
<dbReference type="AlphaFoldDB" id="A0AAV3YND0"/>
<keyword evidence="3" id="KW-1185">Reference proteome</keyword>
<dbReference type="EMBL" id="BLXT01001232">
    <property type="protein sequence ID" value="GFN83782.1"/>
    <property type="molecule type" value="Genomic_DNA"/>
</dbReference>
<feature type="region of interest" description="Disordered" evidence="1">
    <location>
        <begin position="1"/>
        <end position="20"/>
    </location>
</feature>
<evidence type="ECO:0000313" key="2">
    <source>
        <dbReference type="EMBL" id="GFN83782.1"/>
    </source>
</evidence>
<gene>
    <name evidence="2" type="ORF">PoB_001028800</name>
</gene>
<evidence type="ECO:0000313" key="3">
    <source>
        <dbReference type="Proteomes" id="UP000735302"/>
    </source>
</evidence>
<evidence type="ECO:0000256" key="1">
    <source>
        <dbReference type="SAM" id="MobiDB-lite"/>
    </source>
</evidence>